<dbReference type="GO" id="GO:0005886">
    <property type="term" value="C:plasma membrane"/>
    <property type="evidence" value="ECO:0007669"/>
    <property type="project" value="UniProtKB-SubCell"/>
</dbReference>
<dbReference type="SUPFAM" id="SSF81321">
    <property type="entry name" value="Family A G protein-coupled receptor-like"/>
    <property type="match status" value="1"/>
</dbReference>
<protein>
    <submittedName>
        <fullName evidence="12">Trace amine-associated receptor 9-like</fullName>
    </submittedName>
</protein>
<evidence type="ECO:0000256" key="10">
    <source>
        <dbReference type="SAM" id="Phobius"/>
    </source>
</evidence>
<name>A0A6F9DV74_9ASCI</name>
<feature type="transmembrane region" description="Helical" evidence="10">
    <location>
        <begin position="184"/>
        <end position="204"/>
    </location>
</feature>
<keyword evidence="2" id="KW-1003">Cell membrane</keyword>
<evidence type="ECO:0000256" key="6">
    <source>
        <dbReference type="ARBA" id="ARBA00023136"/>
    </source>
</evidence>
<dbReference type="EMBL" id="LR790913">
    <property type="protein sequence ID" value="CAB3266775.1"/>
    <property type="molecule type" value="mRNA"/>
</dbReference>
<feature type="transmembrane region" description="Helical" evidence="10">
    <location>
        <begin position="337"/>
        <end position="362"/>
    </location>
</feature>
<keyword evidence="9" id="KW-0807">Transducer</keyword>
<dbReference type="PRINTS" id="PR00237">
    <property type="entry name" value="GPCRRHODOPSN"/>
</dbReference>
<evidence type="ECO:0000256" key="8">
    <source>
        <dbReference type="ARBA" id="ARBA00023180"/>
    </source>
</evidence>
<gene>
    <name evidence="12" type="primary">Taar9-001</name>
</gene>
<comment type="subcellular location">
    <subcellularLocation>
        <location evidence="1">Cell membrane</location>
        <topology evidence="1">Multi-pass membrane protein</topology>
    </subcellularLocation>
</comment>
<dbReference type="Pfam" id="PF00001">
    <property type="entry name" value="7tm_1"/>
    <property type="match status" value="1"/>
</dbReference>
<sequence>MWNDTDYPFYNSDFSFGSNDSLFGYTDGFWVNNSWYEFPNLGAGPPVWIWLTESVETGNVTLNKTVIQLCGFPAFCSEKAYNACANTPLCACAECSKTGAGFFVFFVVLLGLACVFGNVLVMAVLKKLGLLQSFNKMKFSLAVADFLTGVQLLVVSIYNFSWTMNVSSSELQRRQIELTGTPEATVGGIFLLLTFTCSLYHLVYMRAQRLYAIRWPLSYRMQSDFHVYVGLAMVWGLALVSSTMPAWFPGSIIYTYQHTIFLFYVSNTNKPHTGSYTGLVVLMVVFFVIPYLAMLFTTMATMVTVRGNIKKSKQLSHRSSDKKSKQELDHSKREIKIFVVVGLMQLGFTITIIPVILVNILFYENALNCNNISLPFMICFYLGMTNSLVNVIIYSFRDKTFNKATKKLFAVSSCCKQQKKETYSTVSHTSGKTASTTV</sequence>
<keyword evidence="8" id="KW-0325">Glycoprotein</keyword>
<dbReference type="PROSITE" id="PS50262">
    <property type="entry name" value="G_PROTEIN_RECEP_F1_2"/>
    <property type="match status" value="1"/>
</dbReference>
<evidence type="ECO:0000256" key="9">
    <source>
        <dbReference type="ARBA" id="ARBA00023224"/>
    </source>
</evidence>
<keyword evidence="3 10" id="KW-0812">Transmembrane</keyword>
<dbReference type="Gene3D" id="1.20.1070.10">
    <property type="entry name" value="Rhodopsin 7-helix transmembrane proteins"/>
    <property type="match status" value="1"/>
</dbReference>
<proteinExistence type="evidence at transcript level"/>
<feature type="transmembrane region" description="Helical" evidence="10">
    <location>
        <begin position="100"/>
        <end position="125"/>
    </location>
</feature>
<evidence type="ECO:0000256" key="5">
    <source>
        <dbReference type="ARBA" id="ARBA00023040"/>
    </source>
</evidence>
<evidence type="ECO:0000259" key="11">
    <source>
        <dbReference type="PROSITE" id="PS50262"/>
    </source>
</evidence>
<feature type="transmembrane region" description="Helical" evidence="10">
    <location>
        <begin position="374"/>
        <end position="396"/>
    </location>
</feature>
<evidence type="ECO:0000256" key="7">
    <source>
        <dbReference type="ARBA" id="ARBA00023170"/>
    </source>
</evidence>
<keyword evidence="4 10" id="KW-1133">Transmembrane helix</keyword>
<evidence type="ECO:0000256" key="2">
    <source>
        <dbReference type="ARBA" id="ARBA00022475"/>
    </source>
</evidence>
<dbReference type="InterPro" id="IPR017452">
    <property type="entry name" value="GPCR_Rhodpsn_7TM"/>
</dbReference>
<evidence type="ECO:0000256" key="4">
    <source>
        <dbReference type="ARBA" id="ARBA00022989"/>
    </source>
</evidence>
<accession>A0A6F9DV74</accession>
<dbReference type="CDD" id="cd00637">
    <property type="entry name" value="7tm_classA_rhodopsin-like"/>
    <property type="match status" value="1"/>
</dbReference>
<evidence type="ECO:0000256" key="3">
    <source>
        <dbReference type="ARBA" id="ARBA00022692"/>
    </source>
</evidence>
<feature type="transmembrane region" description="Helical" evidence="10">
    <location>
        <begin position="146"/>
        <end position="164"/>
    </location>
</feature>
<dbReference type="AlphaFoldDB" id="A0A6F9DV74"/>
<feature type="transmembrane region" description="Helical" evidence="10">
    <location>
        <begin position="225"/>
        <end position="248"/>
    </location>
</feature>
<keyword evidence="6 10" id="KW-0472">Membrane</keyword>
<evidence type="ECO:0000313" key="12">
    <source>
        <dbReference type="EMBL" id="CAB3266775.1"/>
    </source>
</evidence>
<feature type="transmembrane region" description="Helical" evidence="10">
    <location>
        <begin position="279"/>
        <end position="305"/>
    </location>
</feature>
<feature type="domain" description="G-protein coupled receptors family 1 profile" evidence="11">
    <location>
        <begin position="117"/>
        <end position="394"/>
    </location>
</feature>
<reference evidence="12" key="1">
    <citation type="submission" date="2020-04" db="EMBL/GenBank/DDBJ databases">
        <authorList>
            <person name="Neveu A P."/>
        </authorList>
    </citation>
    <scope>NUCLEOTIDE SEQUENCE</scope>
    <source>
        <tissue evidence="12">Whole embryo</tissue>
    </source>
</reference>
<evidence type="ECO:0000256" key="1">
    <source>
        <dbReference type="ARBA" id="ARBA00004651"/>
    </source>
</evidence>
<dbReference type="GO" id="GO:0004930">
    <property type="term" value="F:G protein-coupled receptor activity"/>
    <property type="evidence" value="ECO:0007669"/>
    <property type="project" value="UniProtKB-KW"/>
</dbReference>
<dbReference type="PANTHER" id="PTHR24246">
    <property type="entry name" value="OLFACTORY RECEPTOR AND ADENOSINE RECEPTOR"/>
    <property type="match status" value="1"/>
</dbReference>
<keyword evidence="7 12" id="KW-0675">Receptor</keyword>
<keyword evidence="5" id="KW-0297">G-protein coupled receptor</keyword>
<dbReference type="InterPro" id="IPR000276">
    <property type="entry name" value="GPCR_Rhodpsn"/>
</dbReference>
<organism evidence="12">
    <name type="scientific">Phallusia mammillata</name>
    <dbReference type="NCBI Taxonomy" id="59560"/>
    <lineage>
        <taxon>Eukaryota</taxon>
        <taxon>Metazoa</taxon>
        <taxon>Chordata</taxon>
        <taxon>Tunicata</taxon>
        <taxon>Ascidiacea</taxon>
        <taxon>Phlebobranchia</taxon>
        <taxon>Ascidiidae</taxon>
        <taxon>Phallusia</taxon>
    </lineage>
</organism>
<dbReference type="PANTHER" id="PTHR24246:SF27">
    <property type="entry name" value="ADENOSINE RECEPTOR, ISOFORM A"/>
    <property type="match status" value="1"/>
</dbReference>